<dbReference type="PROSITE" id="PS00903">
    <property type="entry name" value="CYT_DCMP_DEAMINASES_1"/>
    <property type="match status" value="1"/>
</dbReference>
<dbReference type="PANTHER" id="PTHR11079:SF161">
    <property type="entry name" value="CMP_DCMP-TYPE DEAMINASE DOMAIN-CONTAINING PROTEIN"/>
    <property type="match status" value="1"/>
</dbReference>
<dbReference type="InterPro" id="IPR016193">
    <property type="entry name" value="Cytidine_deaminase-like"/>
</dbReference>
<organism evidence="4 5">
    <name type="scientific">Pseudoxanthomonas helianthi</name>
    <dbReference type="NCBI Taxonomy" id="1453541"/>
    <lineage>
        <taxon>Bacteria</taxon>
        <taxon>Pseudomonadati</taxon>
        <taxon>Pseudomonadota</taxon>
        <taxon>Gammaproteobacteria</taxon>
        <taxon>Lysobacterales</taxon>
        <taxon>Lysobacteraceae</taxon>
        <taxon>Pseudoxanthomonas</taxon>
    </lineage>
</organism>
<dbReference type="Pfam" id="PF00383">
    <property type="entry name" value="dCMP_cyt_deam_1"/>
    <property type="match status" value="1"/>
</dbReference>
<dbReference type="GO" id="GO:0006152">
    <property type="term" value="P:purine nucleoside catabolic process"/>
    <property type="evidence" value="ECO:0007669"/>
    <property type="project" value="TreeGrafter"/>
</dbReference>
<evidence type="ECO:0000256" key="1">
    <source>
        <dbReference type="ARBA" id="ARBA00022723"/>
    </source>
</evidence>
<reference evidence="4" key="2">
    <citation type="submission" date="2021-03" db="EMBL/GenBank/DDBJ databases">
        <authorList>
            <person name="Cao W."/>
        </authorList>
    </citation>
    <scope>NUCLEOTIDE SEQUENCE</scope>
    <source>
        <strain evidence="4">110414</strain>
    </source>
</reference>
<evidence type="ECO:0000313" key="5">
    <source>
        <dbReference type="Proteomes" id="UP000673447"/>
    </source>
</evidence>
<dbReference type="GO" id="GO:0047974">
    <property type="term" value="F:guanosine deaminase activity"/>
    <property type="evidence" value="ECO:0007669"/>
    <property type="project" value="TreeGrafter"/>
</dbReference>
<evidence type="ECO:0000259" key="3">
    <source>
        <dbReference type="PROSITE" id="PS51747"/>
    </source>
</evidence>
<dbReference type="PANTHER" id="PTHR11079">
    <property type="entry name" value="CYTOSINE DEAMINASE FAMILY MEMBER"/>
    <property type="match status" value="1"/>
</dbReference>
<dbReference type="GO" id="GO:0002100">
    <property type="term" value="P:tRNA wobble adenosine to inosine editing"/>
    <property type="evidence" value="ECO:0007669"/>
    <property type="project" value="InterPro"/>
</dbReference>
<comment type="caution">
    <text evidence="4">The sequence shown here is derived from an EMBL/GenBank/DDBJ whole genome shotgun (WGS) entry which is preliminary data.</text>
</comment>
<dbReference type="PROSITE" id="PS51747">
    <property type="entry name" value="CYT_DCMP_DEAMINASES_2"/>
    <property type="match status" value="1"/>
</dbReference>
<keyword evidence="1" id="KW-0479">Metal-binding</keyword>
<accession>A0A941AUU3</accession>
<name>A0A941AUU3_9GAMM</name>
<keyword evidence="2" id="KW-0862">Zinc</keyword>
<feature type="domain" description="CMP/dCMP-type deaminase" evidence="3">
    <location>
        <begin position="1"/>
        <end position="114"/>
    </location>
</feature>
<evidence type="ECO:0000313" key="4">
    <source>
        <dbReference type="EMBL" id="MBP3985604.1"/>
    </source>
</evidence>
<dbReference type="CDD" id="cd01285">
    <property type="entry name" value="nucleoside_deaminase"/>
    <property type="match status" value="1"/>
</dbReference>
<dbReference type="SUPFAM" id="SSF53927">
    <property type="entry name" value="Cytidine deaminase-like"/>
    <property type="match status" value="1"/>
</dbReference>
<reference evidence="4" key="1">
    <citation type="journal article" date="2016" name="Int. J. Syst. Evol. Microbiol.">
        <title>Pseudoxanthomonas helianthi sp. nov., isolated from roots of Jerusalem artichoke (Helianthus tuberosus).</title>
        <authorList>
            <person name="Kittiwongwattana C."/>
            <person name="Thawai C."/>
        </authorList>
    </citation>
    <scope>NUCLEOTIDE SEQUENCE</scope>
    <source>
        <strain evidence="4">110414</strain>
    </source>
</reference>
<dbReference type="EMBL" id="JAGKTC010000003">
    <property type="protein sequence ID" value="MBP3985604.1"/>
    <property type="molecule type" value="Genomic_DNA"/>
</dbReference>
<evidence type="ECO:0000256" key="2">
    <source>
        <dbReference type="ARBA" id="ARBA00022833"/>
    </source>
</evidence>
<dbReference type="Proteomes" id="UP000673447">
    <property type="component" value="Unassembled WGS sequence"/>
</dbReference>
<keyword evidence="5" id="KW-1185">Reference proteome</keyword>
<gene>
    <name evidence="4" type="ORF">J5837_14420</name>
</gene>
<sequence length="151" mass="16137">MQAERFMRRAVELARGNIGQGGRPFGAVLVRDGQVLAEAANGIHLDHDPSAHAEMLAIRRASAVLGTPRLDGCTIYASGHPCPMCLAAMYISGVGEAWYAYSNEDGAPYGLSTTAVYERLMAGPASPGSGLRQLRPEGEDGLYREWAQRCG</sequence>
<dbReference type="InterPro" id="IPR002125">
    <property type="entry name" value="CMP_dCMP_dom"/>
</dbReference>
<protein>
    <submittedName>
        <fullName evidence="4">Nucleoside deaminase</fullName>
    </submittedName>
</protein>
<dbReference type="Gene3D" id="3.40.140.10">
    <property type="entry name" value="Cytidine Deaminase, domain 2"/>
    <property type="match status" value="1"/>
</dbReference>
<dbReference type="AlphaFoldDB" id="A0A941AUU3"/>
<dbReference type="GO" id="GO:0008270">
    <property type="term" value="F:zinc ion binding"/>
    <property type="evidence" value="ECO:0007669"/>
    <property type="project" value="InterPro"/>
</dbReference>
<dbReference type="InterPro" id="IPR016192">
    <property type="entry name" value="APOBEC/CMP_deaminase_Zn-bd"/>
</dbReference>
<dbReference type="RefSeq" id="WP_210537456.1">
    <property type="nucleotide sequence ID" value="NZ_JAGKTC010000003.1"/>
</dbReference>
<proteinExistence type="predicted"/>
<dbReference type="GO" id="GO:0052717">
    <property type="term" value="F:tRNA-specific adenosine-34 deaminase activity"/>
    <property type="evidence" value="ECO:0007669"/>
    <property type="project" value="UniProtKB-EC"/>
</dbReference>